<gene>
    <name evidence="1" type="ORF">WMO38_14210</name>
</gene>
<comment type="caution">
    <text evidence="1">The sequence shown here is derived from an EMBL/GenBank/DDBJ whole genome shotgun (WGS) entry which is preliminary data.</text>
</comment>
<dbReference type="Proteomes" id="UP001480973">
    <property type="component" value="Unassembled WGS sequence"/>
</dbReference>
<evidence type="ECO:0000313" key="2">
    <source>
        <dbReference type="Proteomes" id="UP001480973"/>
    </source>
</evidence>
<name>A0ABV1GRW5_9FIRM</name>
<protein>
    <submittedName>
        <fullName evidence="1">Uncharacterized protein</fullName>
    </submittedName>
</protein>
<sequence>MPTGLAAGGNEIISAPEFQQNAFSESGYFRKSRWAGNYEVFVAGKGYVTRTGESREVGKIFYLPTQADLWSPTEKKCLGVMVWMVLISQLM</sequence>
<evidence type="ECO:0000313" key="1">
    <source>
        <dbReference type="EMBL" id="MEQ2536255.1"/>
    </source>
</evidence>
<reference evidence="1 2" key="1">
    <citation type="submission" date="2024-03" db="EMBL/GenBank/DDBJ databases">
        <title>Human intestinal bacterial collection.</title>
        <authorList>
            <person name="Pauvert C."/>
            <person name="Hitch T.C.A."/>
            <person name="Clavel T."/>
        </authorList>
    </citation>
    <scope>NUCLEOTIDE SEQUENCE [LARGE SCALE GENOMIC DNA]</scope>
    <source>
        <strain evidence="1 2">CLA-JM-H10</strain>
    </source>
</reference>
<proteinExistence type="predicted"/>
<accession>A0ABV1GRW5</accession>
<keyword evidence="2" id="KW-1185">Reference proteome</keyword>
<dbReference type="EMBL" id="JBBMES010000026">
    <property type="protein sequence ID" value="MEQ2536255.1"/>
    <property type="molecule type" value="Genomic_DNA"/>
</dbReference>
<organism evidence="1 2">
    <name type="scientific">Lachnospira intestinalis</name>
    <dbReference type="NCBI Taxonomy" id="3133158"/>
    <lineage>
        <taxon>Bacteria</taxon>
        <taxon>Bacillati</taxon>
        <taxon>Bacillota</taxon>
        <taxon>Clostridia</taxon>
        <taxon>Lachnospirales</taxon>
        <taxon>Lachnospiraceae</taxon>
        <taxon>Lachnospira</taxon>
    </lineage>
</organism>